<evidence type="ECO:0000256" key="2">
    <source>
        <dbReference type="ARBA" id="ARBA00022679"/>
    </source>
</evidence>
<dbReference type="RefSeq" id="XP_027620091.1">
    <property type="nucleotide sequence ID" value="XM_027764290.1"/>
</dbReference>
<evidence type="ECO:0000313" key="6">
    <source>
        <dbReference type="EMBL" id="GBE89178.1"/>
    </source>
</evidence>
<dbReference type="Pfam" id="PF00136">
    <property type="entry name" value="DNA_pol_B"/>
    <property type="match status" value="2"/>
</dbReference>
<dbReference type="InterPro" id="IPR043502">
    <property type="entry name" value="DNA/RNA_pol_sf"/>
</dbReference>
<name>A0A401H421_9APHY</name>
<dbReference type="GO" id="GO:0003688">
    <property type="term" value="F:DNA replication origin binding"/>
    <property type="evidence" value="ECO:0007669"/>
    <property type="project" value="TreeGrafter"/>
</dbReference>
<dbReference type="GeneID" id="38786095"/>
<dbReference type="GO" id="GO:0003887">
    <property type="term" value="F:DNA-directed DNA polymerase activity"/>
    <property type="evidence" value="ECO:0007669"/>
    <property type="project" value="UniProtKB-KW"/>
</dbReference>
<reference evidence="6 7" key="1">
    <citation type="journal article" date="2018" name="Sci. Rep.">
        <title>Genome sequence of the cauliflower mushroom Sparassis crispa (Hanabiratake) and its association with beneficial usage.</title>
        <authorList>
            <person name="Kiyama R."/>
            <person name="Furutani Y."/>
            <person name="Kawaguchi K."/>
            <person name="Nakanishi T."/>
        </authorList>
    </citation>
    <scope>NUCLEOTIDE SEQUENCE [LARGE SCALE GENOMIC DNA]</scope>
</reference>
<dbReference type="GO" id="GO:0003682">
    <property type="term" value="F:chromatin binding"/>
    <property type="evidence" value="ECO:0007669"/>
    <property type="project" value="TreeGrafter"/>
</dbReference>
<dbReference type="InterPro" id="IPR006134">
    <property type="entry name" value="DNA-dir_DNA_pol_B_multi_dom"/>
</dbReference>
<comment type="caution">
    <text evidence="6">The sequence shown here is derived from an EMBL/GenBank/DDBJ whole genome shotgun (WGS) entry which is preliminary data.</text>
</comment>
<dbReference type="InterPro" id="IPR017964">
    <property type="entry name" value="DNA-dir_DNA_pol_B_CS"/>
</dbReference>
<dbReference type="STRING" id="139825.A0A401H421"/>
<evidence type="ECO:0000256" key="1">
    <source>
        <dbReference type="ARBA" id="ARBA00012417"/>
    </source>
</evidence>
<dbReference type="PANTHER" id="PTHR45861:SF1">
    <property type="entry name" value="DNA POLYMERASE ALPHA CATALYTIC SUBUNIT"/>
    <property type="match status" value="1"/>
</dbReference>
<dbReference type="EMBL" id="BFAD01000015">
    <property type="protein sequence ID" value="GBE89178.1"/>
    <property type="molecule type" value="Genomic_DNA"/>
</dbReference>
<keyword evidence="7" id="KW-1185">Reference proteome</keyword>
<dbReference type="InterPro" id="IPR036397">
    <property type="entry name" value="RNaseH_sf"/>
</dbReference>
<dbReference type="OrthoDB" id="6755010at2759"/>
<dbReference type="GO" id="GO:0005658">
    <property type="term" value="C:alpha DNA polymerase:primase complex"/>
    <property type="evidence" value="ECO:0007669"/>
    <property type="project" value="TreeGrafter"/>
</dbReference>
<dbReference type="PROSITE" id="PS00116">
    <property type="entry name" value="DNA_POLYMERASE_B"/>
    <property type="match status" value="1"/>
</dbReference>
<evidence type="ECO:0000313" key="7">
    <source>
        <dbReference type="Proteomes" id="UP000287166"/>
    </source>
</evidence>
<dbReference type="GO" id="GO:0006273">
    <property type="term" value="P:lagging strand elongation"/>
    <property type="evidence" value="ECO:0007669"/>
    <property type="project" value="TreeGrafter"/>
</dbReference>
<keyword evidence="4" id="KW-0239">DNA-directed DNA polymerase</keyword>
<keyword evidence="2" id="KW-0808">Transferase</keyword>
<dbReference type="InParanoid" id="A0A401H421"/>
<dbReference type="AlphaFoldDB" id="A0A401H421"/>
<feature type="domain" description="DNA-directed DNA polymerase family B multifunctional" evidence="5">
    <location>
        <begin position="283"/>
        <end position="361"/>
    </location>
</feature>
<gene>
    <name evidence="6" type="ORF">SCP_1501860</name>
</gene>
<dbReference type="EC" id="2.7.7.7" evidence="1"/>
<dbReference type="InterPro" id="IPR023211">
    <property type="entry name" value="DNA_pol_palm_dom_sf"/>
</dbReference>
<keyword evidence="3" id="KW-0548">Nucleotidyltransferase</keyword>
<dbReference type="GO" id="GO:0006272">
    <property type="term" value="P:leading strand elongation"/>
    <property type="evidence" value="ECO:0007669"/>
    <property type="project" value="TreeGrafter"/>
</dbReference>
<dbReference type="Proteomes" id="UP000287166">
    <property type="component" value="Unassembled WGS sequence"/>
</dbReference>
<sequence length="501" mass="56139">MQVSWCKVEATVSDPKDVNAFSDTDIQFPKETPPLTVMSLGLNTVVNHKENNREIVCATARIWSNLQIDDPTPPEALPCSVHTFVPPLDRFPPNFENEWMLLNSLLDPDVIVGHEFLGVALDDLIHRMRELQGSNLRFINGRLVCDLASDGAKGMISSTTWSLTEMCKTHLKSERQDIDPMILPATSTVACLLLDGAGGQGTDASFDEATDEFGWKLMEQDAQRWTCREKRVYGKMAATVEKIEARDIDAEGGKTTKGKRDKSSNPSEYNIDFMIVDRMEDEEGEEKIPESLSPEVAQGVLPRPIATLVNRRRQAKSLMKDRKATQSQLLQWDIKQMALKLTANSTCGCLGFEYSRFYALPSLPPRRSRVVVYGDTDSVFSPKKAVNGRYKLLEIDLDGIFQRLLLLQEKKYAAIKVEDGGRPSTEVKGLDMKRRGYCALSKAVSQYVPDQILSGEATETVVERIHEYLTTMGEDIRAGKIKLDEFIIPEDHPNAKSQPHV</sequence>
<evidence type="ECO:0000259" key="5">
    <source>
        <dbReference type="Pfam" id="PF00136"/>
    </source>
</evidence>
<dbReference type="PANTHER" id="PTHR45861">
    <property type="entry name" value="DNA POLYMERASE ALPHA CATALYTIC SUBUNIT"/>
    <property type="match status" value="1"/>
</dbReference>
<dbReference type="SUPFAM" id="SSF53098">
    <property type="entry name" value="Ribonuclease H-like"/>
    <property type="match status" value="1"/>
</dbReference>
<protein>
    <recommendedName>
        <fullName evidence="1">DNA-directed DNA polymerase</fullName>
        <ecNumber evidence="1">2.7.7.7</ecNumber>
    </recommendedName>
</protein>
<dbReference type="GO" id="GO:0000166">
    <property type="term" value="F:nucleotide binding"/>
    <property type="evidence" value="ECO:0007669"/>
    <property type="project" value="InterPro"/>
</dbReference>
<proteinExistence type="predicted"/>
<dbReference type="GO" id="GO:1902975">
    <property type="term" value="P:mitotic DNA replication initiation"/>
    <property type="evidence" value="ECO:0007669"/>
    <property type="project" value="TreeGrafter"/>
</dbReference>
<dbReference type="SUPFAM" id="SSF56672">
    <property type="entry name" value="DNA/RNA polymerases"/>
    <property type="match status" value="1"/>
</dbReference>
<dbReference type="Gene3D" id="1.20.1280.310">
    <property type="match status" value="1"/>
</dbReference>
<dbReference type="InterPro" id="IPR012337">
    <property type="entry name" value="RNaseH-like_sf"/>
</dbReference>
<organism evidence="6 7">
    <name type="scientific">Sparassis crispa</name>
    <dbReference type="NCBI Taxonomy" id="139825"/>
    <lineage>
        <taxon>Eukaryota</taxon>
        <taxon>Fungi</taxon>
        <taxon>Dikarya</taxon>
        <taxon>Basidiomycota</taxon>
        <taxon>Agaricomycotina</taxon>
        <taxon>Agaricomycetes</taxon>
        <taxon>Polyporales</taxon>
        <taxon>Sparassidaceae</taxon>
        <taxon>Sparassis</taxon>
    </lineage>
</organism>
<evidence type="ECO:0000256" key="4">
    <source>
        <dbReference type="ARBA" id="ARBA00022932"/>
    </source>
</evidence>
<dbReference type="Gene3D" id="3.90.1600.10">
    <property type="entry name" value="Palm domain of DNA polymerase"/>
    <property type="match status" value="2"/>
</dbReference>
<accession>A0A401H421</accession>
<feature type="domain" description="DNA-directed DNA polymerase family B multifunctional" evidence="5">
    <location>
        <begin position="384"/>
        <end position="494"/>
    </location>
</feature>
<evidence type="ECO:0000256" key="3">
    <source>
        <dbReference type="ARBA" id="ARBA00022695"/>
    </source>
</evidence>
<dbReference type="GO" id="GO:0003697">
    <property type="term" value="F:single-stranded DNA binding"/>
    <property type="evidence" value="ECO:0007669"/>
    <property type="project" value="TreeGrafter"/>
</dbReference>
<dbReference type="Gene3D" id="3.30.420.10">
    <property type="entry name" value="Ribonuclease H-like superfamily/Ribonuclease H"/>
    <property type="match status" value="2"/>
</dbReference>